<comment type="caution">
    <text evidence="1">The sequence shown here is derived from an EMBL/GenBank/DDBJ whole genome shotgun (WGS) entry which is preliminary data.</text>
</comment>
<dbReference type="EMBL" id="JARKHS020019921">
    <property type="protein sequence ID" value="KAK8771300.1"/>
    <property type="molecule type" value="Genomic_DNA"/>
</dbReference>
<dbReference type="Proteomes" id="UP001321473">
    <property type="component" value="Unassembled WGS sequence"/>
</dbReference>
<gene>
    <name evidence="1" type="ORF">V5799_025452</name>
</gene>
<reference evidence="1 2" key="1">
    <citation type="journal article" date="2023" name="Arcadia Sci">
        <title>De novo assembly of a long-read Amblyomma americanum tick genome.</title>
        <authorList>
            <person name="Chou S."/>
            <person name="Poskanzer K.E."/>
            <person name="Rollins M."/>
            <person name="Thuy-Boun P.S."/>
        </authorList>
    </citation>
    <scope>NUCLEOTIDE SEQUENCE [LARGE SCALE GENOMIC DNA]</scope>
    <source>
        <strain evidence="1">F_SG_1</strain>
        <tissue evidence="1">Salivary glands</tissue>
    </source>
</reference>
<proteinExistence type="predicted"/>
<sequence>MLGEVLRDADQWTGSPCFGNDRAAFADPAWGVDGPAIGSVKAALAGAGLLCGATPLRTTSAKFCFAVKKNVFDGHALEYAAWSPSQFAQCGAASHPSDW</sequence>
<evidence type="ECO:0000313" key="2">
    <source>
        <dbReference type="Proteomes" id="UP001321473"/>
    </source>
</evidence>
<evidence type="ECO:0000313" key="1">
    <source>
        <dbReference type="EMBL" id="KAK8771300.1"/>
    </source>
</evidence>
<name>A0AAQ4E9H4_AMBAM</name>
<keyword evidence="2" id="KW-1185">Reference proteome</keyword>
<protein>
    <submittedName>
        <fullName evidence="1">Uncharacterized protein</fullName>
    </submittedName>
</protein>
<accession>A0AAQ4E9H4</accession>
<organism evidence="1 2">
    <name type="scientific">Amblyomma americanum</name>
    <name type="common">Lone star tick</name>
    <dbReference type="NCBI Taxonomy" id="6943"/>
    <lineage>
        <taxon>Eukaryota</taxon>
        <taxon>Metazoa</taxon>
        <taxon>Ecdysozoa</taxon>
        <taxon>Arthropoda</taxon>
        <taxon>Chelicerata</taxon>
        <taxon>Arachnida</taxon>
        <taxon>Acari</taxon>
        <taxon>Parasitiformes</taxon>
        <taxon>Ixodida</taxon>
        <taxon>Ixodoidea</taxon>
        <taxon>Ixodidae</taxon>
        <taxon>Amblyomminae</taxon>
        <taxon>Amblyomma</taxon>
    </lineage>
</organism>
<dbReference type="AlphaFoldDB" id="A0AAQ4E9H4"/>